<name>A0A5J5EWJ0_9PEZI</name>
<dbReference type="AlphaFoldDB" id="A0A5J5EWJ0"/>
<dbReference type="InParanoid" id="A0A5J5EWJ0"/>
<comment type="caution">
    <text evidence="2">The sequence shown here is derived from an EMBL/GenBank/DDBJ whole genome shotgun (WGS) entry which is preliminary data.</text>
</comment>
<reference evidence="2 3" key="1">
    <citation type="submission" date="2019-09" db="EMBL/GenBank/DDBJ databases">
        <title>Draft genome of the ectomycorrhizal ascomycete Sphaerosporella brunnea.</title>
        <authorList>
            <consortium name="DOE Joint Genome Institute"/>
            <person name="Benucci G.M."/>
            <person name="Marozzi G."/>
            <person name="Antonielli L."/>
            <person name="Sanchez S."/>
            <person name="Marco P."/>
            <person name="Wang X."/>
            <person name="Falini L.B."/>
            <person name="Barry K."/>
            <person name="Haridas S."/>
            <person name="Lipzen A."/>
            <person name="Labutti K."/>
            <person name="Grigoriev I.V."/>
            <person name="Murat C."/>
            <person name="Martin F."/>
            <person name="Albertini E."/>
            <person name="Donnini D."/>
            <person name="Bonito G."/>
        </authorList>
    </citation>
    <scope>NUCLEOTIDE SEQUENCE [LARGE SCALE GENOMIC DNA]</scope>
    <source>
        <strain evidence="2 3">Sb_GMNB300</strain>
    </source>
</reference>
<keyword evidence="3" id="KW-1185">Reference proteome</keyword>
<sequence>MVKVPMFAGRFIRGTWHRGVGKKSNRDVLARREKAAARKLAADRQAVDQEVSAAEIRTATVEVEIALSRRNIVKQNVETAKVKAETAEVKLEAAKLRLTRLNWLSQQAVARRYGAAGPALACPGTTPTAAADVSSAVRPPAPGSHTSRRDGEEIHTERAALEAATLGLGTARSRLNVAKLHVELAKSMSIQGGSVSLPLDKNYNTKRNAQAADISVEAAMYKFARLELLSDQAVAARFGPAGSAADCPGTTVTTSANVSPAVGSAADANARADIRPGSGCDALRCWSINRTGPDQVSIFLLDVKFQFNLFHQC</sequence>
<gene>
    <name evidence="2" type="ORF">FN846DRAFT_890268</name>
</gene>
<dbReference type="Proteomes" id="UP000326924">
    <property type="component" value="Unassembled WGS sequence"/>
</dbReference>
<organism evidence="2 3">
    <name type="scientific">Sphaerosporella brunnea</name>
    <dbReference type="NCBI Taxonomy" id="1250544"/>
    <lineage>
        <taxon>Eukaryota</taxon>
        <taxon>Fungi</taxon>
        <taxon>Dikarya</taxon>
        <taxon>Ascomycota</taxon>
        <taxon>Pezizomycotina</taxon>
        <taxon>Pezizomycetes</taxon>
        <taxon>Pezizales</taxon>
        <taxon>Pyronemataceae</taxon>
        <taxon>Sphaerosporella</taxon>
    </lineage>
</organism>
<accession>A0A5J5EWJ0</accession>
<evidence type="ECO:0000313" key="2">
    <source>
        <dbReference type="EMBL" id="KAA8906179.1"/>
    </source>
</evidence>
<proteinExistence type="predicted"/>
<dbReference type="Gene3D" id="1.20.120.330">
    <property type="entry name" value="Nucleotidyltransferases domain 2"/>
    <property type="match status" value="1"/>
</dbReference>
<evidence type="ECO:0000313" key="3">
    <source>
        <dbReference type="Proteomes" id="UP000326924"/>
    </source>
</evidence>
<protein>
    <submittedName>
        <fullName evidence="2">Uncharacterized protein</fullName>
    </submittedName>
</protein>
<evidence type="ECO:0000256" key="1">
    <source>
        <dbReference type="SAM" id="MobiDB-lite"/>
    </source>
</evidence>
<feature type="region of interest" description="Disordered" evidence="1">
    <location>
        <begin position="129"/>
        <end position="153"/>
    </location>
</feature>
<dbReference type="EMBL" id="VXIS01000091">
    <property type="protein sequence ID" value="KAA8906179.1"/>
    <property type="molecule type" value="Genomic_DNA"/>
</dbReference>